<proteinExistence type="predicted"/>
<dbReference type="Proteomes" id="UP000176893">
    <property type="component" value="Unassembled WGS sequence"/>
</dbReference>
<evidence type="ECO:0000313" key="1">
    <source>
        <dbReference type="EMBL" id="OGM98807.1"/>
    </source>
</evidence>
<dbReference type="AlphaFoldDB" id="A0A1F8EDX2"/>
<dbReference type="STRING" id="1802661.A2649_02250"/>
<name>A0A1F8EDX2_9BACT</name>
<protein>
    <submittedName>
        <fullName evidence="1">Uncharacterized protein</fullName>
    </submittedName>
</protein>
<sequence length="158" mass="17508">MAYIIGLFLILAVIFSSISGDSHLFKDLLGQVKDKITATIFPKTEKEIIIDNLNSNYQFLDKFFSETVPVILNSKNVSEKDKQAVKKAAETFNSSKKLVSGLSEIEKEEKSPLKTVGNLIEKVLNFTNSSFNLPESSTSNSIDPTSIPPQCRLECSTK</sequence>
<evidence type="ECO:0000313" key="2">
    <source>
        <dbReference type="Proteomes" id="UP000176893"/>
    </source>
</evidence>
<dbReference type="EMBL" id="MGJB01000008">
    <property type="protein sequence ID" value="OGM98807.1"/>
    <property type="molecule type" value="Genomic_DNA"/>
</dbReference>
<accession>A0A1F8EDX2</accession>
<organism evidence="1 2">
    <name type="scientific">Candidatus Yanofskybacteria bacterium RIFCSPHIGHO2_01_FULL_41_26</name>
    <dbReference type="NCBI Taxonomy" id="1802661"/>
    <lineage>
        <taxon>Bacteria</taxon>
        <taxon>Candidatus Yanofskyibacteriota</taxon>
    </lineage>
</organism>
<gene>
    <name evidence="1" type="ORF">A2649_02250</name>
</gene>
<comment type="caution">
    <text evidence="1">The sequence shown here is derived from an EMBL/GenBank/DDBJ whole genome shotgun (WGS) entry which is preliminary data.</text>
</comment>
<reference evidence="1 2" key="1">
    <citation type="journal article" date="2016" name="Nat. Commun.">
        <title>Thousands of microbial genomes shed light on interconnected biogeochemical processes in an aquifer system.</title>
        <authorList>
            <person name="Anantharaman K."/>
            <person name="Brown C.T."/>
            <person name="Hug L.A."/>
            <person name="Sharon I."/>
            <person name="Castelle C.J."/>
            <person name="Probst A.J."/>
            <person name="Thomas B.C."/>
            <person name="Singh A."/>
            <person name="Wilkins M.J."/>
            <person name="Karaoz U."/>
            <person name="Brodie E.L."/>
            <person name="Williams K.H."/>
            <person name="Hubbard S.S."/>
            <person name="Banfield J.F."/>
        </authorList>
    </citation>
    <scope>NUCLEOTIDE SEQUENCE [LARGE SCALE GENOMIC DNA]</scope>
</reference>